<dbReference type="EMBL" id="CM000841">
    <property type="protein sequence ID" value="KRH44465.1"/>
    <property type="molecule type" value="Genomic_DNA"/>
</dbReference>
<keyword evidence="5" id="KW-0539">Nucleus</keyword>
<keyword evidence="4" id="KW-0804">Transcription</keyword>
<dbReference type="HOGENOM" id="CLU_066766_0_0_1"/>
<reference evidence="8" key="3">
    <citation type="submission" date="2018-07" db="EMBL/GenBank/DDBJ databases">
        <title>WGS assembly of Glycine max.</title>
        <authorList>
            <person name="Schmutz J."/>
            <person name="Cannon S."/>
            <person name="Schlueter J."/>
            <person name="Ma J."/>
            <person name="Mitros T."/>
            <person name="Nelson W."/>
            <person name="Hyten D."/>
            <person name="Song Q."/>
            <person name="Thelen J."/>
            <person name="Cheng J."/>
            <person name="Xu D."/>
            <person name="Hellsten U."/>
            <person name="May G."/>
            <person name="Yu Y."/>
            <person name="Sakurai T."/>
            <person name="Umezawa T."/>
            <person name="Bhattacharyya M."/>
            <person name="Sandhu D."/>
            <person name="Valliyodan B."/>
            <person name="Lindquist E."/>
            <person name="Peto M."/>
            <person name="Grant D."/>
            <person name="Shu S."/>
            <person name="Goodstein D."/>
            <person name="Barry K."/>
            <person name="Futrell-Griggs M."/>
            <person name="Abernathy B."/>
            <person name="Du J."/>
            <person name="Tian Z."/>
            <person name="Zhu L."/>
            <person name="Gill N."/>
            <person name="Joshi T."/>
            <person name="Libault M."/>
            <person name="Sethuraman A."/>
            <person name="Zhang X."/>
            <person name="Shinozaki K."/>
            <person name="Nguyen H."/>
            <person name="Wing R."/>
            <person name="Cregan P."/>
            <person name="Specht J."/>
            <person name="Grimwood J."/>
            <person name="Rokhsar D."/>
            <person name="Stacey G."/>
            <person name="Shoemaker R."/>
            <person name="Jackson S."/>
        </authorList>
    </citation>
    <scope>NUCLEOTIDE SEQUENCE</scope>
    <source>
        <tissue evidence="8">Callus</tissue>
    </source>
</reference>
<dbReference type="EnsemblPlants" id="KRH44465">
    <property type="protein sequence ID" value="KRH44465"/>
    <property type="gene ID" value="GLYMA_08G212700"/>
</dbReference>
<dbReference type="Proteomes" id="UP000008827">
    <property type="component" value="Chromosome 8"/>
</dbReference>
<dbReference type="GO" id="GO:0006357">
    <property type="term" value="P:regulation of transcription by RNA polymerase II"/>
    <property type="evidence" value="ECO:0000318"/>
    <property type="project" value="GO_Central"/>
</dbReference>
<evidence type="ECO:0000256" key="3">
    <source>
        <dbReference type="ARBA" id="ARBA00023125"/>
    </source>
</evidence>
<dbReference type="Gene3D" id="3.40.1810.10">
    <property type="entry name" value="Transcription factor, MADS-box"/>
    <property type="match status" value="1"/>
</dbReference>
<dbReference type="InterPro" id="IPR033897">
    <property type="entry name" value="SRF-like_MADS-box"/>
</dbReference>
<evidence type="ECO:0000256" key="2">
    <source>
        <dbReference type="ARBA" id="ARBA00023015"/>
    </source>
</evidence>
<gene>
    <name evidence="8" type="ORF">GLYMA_08G212700</name>
</gene>
<reference evidence="9" key="2">
    <citation type="submission" date="2018-02" db="UniProtKB">
        <authorList>
            <consortium name="EnsemblPlants"/>
        </authorList>
    </citation>
    <scope>IDENTIFICATION</scope>
    <source>
        <strain evidence="9">Williams 82</strain>
    </source>
</reference>
<dbReference type="PaxDb" id="3847-GLYMA08G22700.1"/>
<keyword evidence="6" id="KW-0175">Coiled coil</keyword>
<evidence type="ECO:0000256" key="5">
    <source>
        <dbReference type="ARBA" id="ARBA00023242"/>
    </source>
</evidence>
<protein>
    <recommendedName>
        <fullName evidence="7">MADS-box domain-containing protein</fullName>
    </recommendedName>
</protein>
<sequence>MGRKRITLKPISNERSRKSTFKQRKEGLITKISQLSTMCRVEACLIVYDEMNDDVGTMTWPKDPTLVRPIIENYESQRAEKPPNTFVIDDFFENRNNMIESEISKLHKQAREIKYPSWDPSLSNMGDEQLRAFIANVNAKIEACDQRIDMLKNTNQDEANNINSMQNMHGSRQLNFMQNISQSQIIPTPAEPLVLNDNNGRVLNFANSTNQMDFKQITVIYFFF</sequence>
<dbReference type="SUPFAM" id="SSF55455">
    <property type="entry name" value="SRF-like"/>
    <property type="match status" value="1"/>
</dbReference>
<dbReference type="GO" id="GO:0000978">
    <property type="term" value="F:RNA polymerase II cis-regulatory region sequence-specific DNA binding"/>
    <property type="evidence" value="ECO:0000318"/>
    <property type="project" value="GO_Central"/>
</dbReference>
<dbReference type="AlphaFoldDB" id="I1KVF3"/>
<dbReference type="GO" id="GO:0005634">
    <property type="term" value="C:nucleus"/>
    <property type="evidence" value="ECO:0007669"/>
    <property type="project" value="UniProtKB-SubCell"/>
</dbReference>
<dbReference type="InterPro" id="IPR002100">
    <property type="entry name" value="TF_MADSbox"/>
</dbReference>
<dbReference type="GO" id="GO:0045944">
    <property type="term" value="P:positive regulation of transcription by RNA polymerase II"/>
    <property type="evidence" value="ECO:0007669"/>
    <property type="project" value="InterPro"/>
</dbReference>
<dbReference type="InParanoid" id="I1KVF3"/>
<feature type="coiled-coil region" evidence="6">
    <location>
        <begin position="134"/>
        <end position="168"/>
    </location>
</feature>
<name>I1KVF3_SOYBN</name>
<dbReference type="eggNOG" id="KOG0014">
    <property type="taxonomic scope" value="Eukaryota"/>
</dbReference>
<dbReference type="GO" id="GO:0046983">
    <property type="term" value="F:protein dimerization activity"/>
    <property type="evidence" value="ECO:0007669"/>
    <property type="project" value="InterPro"/>
</dbReference>
<proteinExistence type="predicted"/>
<dbReference type="PANTHER" id="PTHR11945">
    <property type="entry name" value="MADS BOX PROTEIN"/>
    <property type="match status" value="1"/>
</dbReference>
<evidence type="ECO:0000256" key="1">
    <source>
        <dbReference type="ARBA" id="ARBA00004123"/>
    </source>
</evidence>
<dbReference type="PANTHER" id="PTHR11945:SF564">
    <property type="entry name" value="PROTEIN, PUTATIVE-RELATED"/>
    <property type="match status" value="1"/>
</dbReference>
<dbReference type="PRINTS" id="PR00404">
    <property type="entry name" value="MADSDOMAIN"/>
</dbReference>
<dbReference type="FunCoup" id="I1KVF3">
    <property type="interactions" value="77"/>
</dbReference>
<dbReference type="Gramene" id="KRH44465">
    <property type="protein sequence ID" value="KRH44465"/>
    <property type="gene ID" value="GLYMA_08G212700"/>
</dbReference>
<keyword evidence="2" id="KW-0805">Transcription regulation</keyword>
<dbReference type="InterPro" id="IPR036879">
    <property type="entry name" value="TF_MADSbox_sf"/>
</dbReference>
<evidence type="ECO:0000313" key="10">
    <source>
        <dbReference type="Proteomes" id="UP000008827"/>
    </source>
</evidence>
<dbReference type="STRING" id="3847.I1KVF3"/>
<dbReference type="Pfam" id="PF00319">
    <property type="entry name" value="SRF-TF"/>
    <property type="match status" value="1"/>
</dbReference>
<reference evidence="8 9" key="1">
    <citation type="journal article" date="2010" name="Nature">
        <title>Genome sequence of the palaeopolyploid soybean.</title>
        <authorList>
            <person name="Schmutz J."/>
            <person name="Cannon S.B."/>
            <person name="Schlueter J."/>
            <person name="Ma J."/>
            <person name="Mitros T."/>
            <person name="Nelson W."/>
            <person name="Hyten D.L."/>
            <person name="Song Q."/>
            <person name="Thelen J.J."/>
            <person name="Cheng J."/>
            <person name="Xu D."/>
            <person name="Hellsten U."/>
            <person name="May G.D."/>
            <person name="Yu Y."/>
            <person name="Sakurai T."/>
            <person name="Umezawa T."/>
            <person name="Bhattacharyya M.K."/>
            <person name="Sandhu D."/>
            <person name="Valliyodan B."/>
            <person name="Lindquist E."/>
            <person name="Peto M."/>
            <person name="Grant D."/>
            <person name="Shu S."/>
            <person name="Goodstein D."/>
            <person name="Barry K."/>
            <person name="Futrell-Griggs M."/>
            <person name="Abernathy B."/>
            <person name="Du J."/>
            <person name="Tian Z."/>
            <person name="Zhu L."/>
            <person name="Gill N."/>
            <person name="Joshi T."/>
            <person name="Libault M."/>
            <person name="Sethuraman A."/>
            <person name="Zhang X.-C."/>
            <person name="Shinozaki K."/>
            <person name="Nguyen H.T."/>
            <person name="Wing R.A."/>
            <person name="Cregan P."/>
            <person name="Specht J."/>
            <person name="Grimwood J."/>
            <person name="Rokhsar D."/>
            <person name="Stacey G."/>
            <person name="Shoemaker R.C."/>
            <person name="Jackson S.A."/>
        </authorList>
    </citation>
    <scope>NUCLEOTIDE SEQUENCE</scope>
    <source>
        <strain evidence="9">cv. Williams 82</strain>
        <tissue evidence="8">Callus</tissue>
    </source>
</reference>
<keyword evidence="3" id="KW-0238">DNA-binding</keyword>
<dbReference type="PROSITE" id="PS50066">
    <property type="entry name" value="MADS_BOX_2"/>
    <property type="match status" value="1"/>
</dbReference>
<feature type="domain" description="MADS-box" evidence="7">
    <location>
        <begin position="1"/>
        <end position="50"/>
    </location>
</feature>
<evidence type="ECO:0000256" key="4">
    <source>
        <dbReference type="ARBA" id="ARBA00023163"/>
    </source>
</evidence>
<evidence type="ECO:0000313" key="9">
    <source>
        <dbReference type="EnsemblPlants" id="KRH44465"/>
    </source>
</evidence>
<accession>I1KVF3</accession>
<comment type="subcellular location">
    <subcellularLocation>
        <location evidence="1">Nucleus</location>
    </subcellularLocation>
</comment>
<organism evidence="8">
    <name type="scientific">Glycine max</name>
    <name type="common">Soybean</name>
    <name type="synonym">Glycine hispida</name>
    <dbReference type="NCBI Taxonomy" id="3847"/>
    <lineage>
        <taxon>Eukaryota</taxon>
        <taxon>Viridiplantae</taxon>
        <taxon>Streptophyta</taxon>
        <taxon>Embryophyta</taxon>
        <taxon>Tracheophyta</taxon>
        <taxon>Spermatophyta</taxon>
        <taxon>Magnoliopsida</taxon>
        <taxon>eudicotyledons</taxon>
        <taxon>Gunneridae</taxon>
        <taxon>Pentapetalae</taxon>
        <taxon>rosids</taxon>
        <taxon>fabids</taxon>
        <taxon>Fabales</taxon>
        <taxon>Fabaceae</taxon>
        <taxon>Papilionoideae</taxon>
        <taxon>50 kb inversion clade</taxon>
        <taxon>NPAAA clade</taxon>
        <taxon>indigoferoid/millettioid clade</taxon>
        <taxon>Phaseoleae</taxon>
        <taxon>Glycine</taxon>
        <taxon>Glycine subgen. Soja</taxon>
    </lineage>
</organism>
<dbReference type="OMA" id="GVEWIID"/>
<dbReference type="CDD" id="cd00266">
    <property type="entry name" value="MADS_SRF_like"/>
    <property type="match status" value="1"/>
</dbReference>
<evidence type="ECO:0000313" key="8">
    <source>
        <dbReference type="EMBL" id="KRH44465.1"/>
    </source>
</evidence>
<dbReference type="GO" id="GO:0000981">
    <property type="term" value="F:DNA-binding transcription factor activity, RNA polymerase II-specific"/>
    <property type="evidence" value="ECO:0000318"/>
    <property type="project" value="GO_Central"/>
</dbReference>
<dbReference type="SMR" id="I1KVF3"/>
<evidence type="ECO:0000259" key="7">
    <source>
        <dbReference type="PROSITE" id="PS50066"/>
    </source>
</evidence>
<evidence type="ECO:0000256" key="6">
    <source>
        <dbReference type="SAM" id="Coils"/>
    </source>
</evidence>
<dbReference type="SMART" id="SM00432">
    <property type="entry name" value="MADS"/>
    <property type="match status" value="1"/>
</dbReference>
<keyword evidence="10" id="KW-1185">Reference proteome</keyword>